<sequence>MLMEDLCNNKQSEEGESNPATAGKFRSTASQPWPDSYIIRNTSTFVGRWWQLYGCYMELGATVKGQRDVPFQTIWNEMKDEAIKRRRKTAASKEKA</sequence>
<keyword evidence="3" id="KW-1185">Reference proteome</keyword>
<organism evidence="2 3">
    <name type="scientific">Alligator mississippiensis</name>
    <name type="common">American alligator</name>
    <dbReference type="NCBI Taxonomy" id="8496"/>
    <lineage>
        <taxon>Eukaryota</taxon>
        <taxon>Metazoa</taxon>
        <taxon>Chordata</taxon>
        <taxon>Craniata</taxon>
        <taxon>Vertebrata</taxon>
        <taxon>Euteleostomi</taxon>
        <taxon>Archelosauria</taxon>
        <taxon>Archosauria</taxon>
        <taxon>Crocodylia</taxon>
        <taxon>Alligatoridae</taxon>
        <taxon>Alligatorinae</taxon>
        <taxon>Alligator</taxon>
    </lineage>
</organism>
<dbReference type="EMBL" id="AKHW03002692">
    <property type="protein sequence ID" value="KYO37532.1"/>
    <property type="molecule type" value="Genomic_DNA"/>
</dbReference>
<reference evidence="2 3" key="1">
    <citation type="journal article" date="2012" name="Genome Biol.">
        <title>Sequencing three crocodilian genomes to illuminate the evolution of archosaurs and amniotes.</title>
        <authorList>
            <person name="St John J.A."/>
            <person name="Braun E.L."/>
            <person name="Isberg S.R."/>
            <person name="Miles L.G."/>
            <person name="Chong A.Y."/>
            <person name="Gongora J."/>
            <person name="Dalzell P."/>
            <person name="Moran C."/>
            <person name="Bed'hom B."/>
            <person name="Abzhanov A."/>
            <person name="Burgess S.C."/>
            <person name="Cooksey A.M."/>
            <person name="Castoe T.A."/>
            <person name="Crawford N.G."/>
            <person name="Densmore L.D."/>
            <person name="Drew J.C."/>
            <person name="Edwards S.V."/>
            <person name="Faircloth B.C."/>
            <person name="Fujita M.K."/>
            <person name="Greenwold M.J."/>
            <person name="Hoffmann F.G."/>
            <person name="Howard J.M."/>
            <person name="Iguchi T."/>
            <person name="Janes D.E."/>
            <person name="Khan S.Y."/>
            <person name="Kohno S."/>
            <person name="de Koning A.J."/>
            <person name="Lance S.L."/>
            <person name="McCarthy F.M."/>
            <person name="McCormack J.E."/>
            <person name="Merchant M.E."/>
            <person name="Peterson D.G."/>
            <person name="Pollock D.D."/>
            <person name="Pourmand N."/>
            <person name="Raney B.J."/>
            <person name="Roessler K.A."/>
            <person name="Sanford J.R."/>
            <person name="Sawyer R.H."/>
            <person name="Schmidt C.J."/>
            <person name="Triplett E.W."/>
            <person name="Tuberville T.D."/>
            <person name="Venegas-Anaya M."/>
            <person name="Howard J.T."/>
            <person name="Jarvis E.D."/>
            <person name="Guillette L.J.Jr."/>
            <person name="Glenn T.C."/>
            <person name="Green R.E."/>
            <person name="Ray D.A."/>
        </authorList>
    </citation>
    <scope>NUCLEOTIDE SEQUENCE [LARGE SCALE GENOMIC DNA]</scope>
    <source>
        <strain evidence="2">KSC_2009_1</strain>
    </source>
</reference>
<feature type="region of interest" description="Disordered" evidence="1">
    <location>
        <begin position="1"/>
        <end position="30"/>
    </location>
</feature>
<evidence type="ECO:0000313" key="3">
    <source>
        <dbReference type="Proteomes" id="UP000050525"/>
    </source>
</evidence>
<evidence type="ECO:0000313" key="2">
    <source>
        <dbReference type="EMBL" id="KYO37532.1"/>
    </source>
</evidence>
<protein>
    <submittedName>
        <fullName evidence="2">Uncharacterized protein</fullName>
    </submittedName>
</protein>
<gene>
    <name evidence="2" type="ORF">Y1Q_0015265</name>
</gene>
<proteinExistence type="predicted"/>
<name>A0A151NL46_ALLMI</name>
<evidence type="ECO:0000256" key="1">
    <source>
        <dbReference type="SAM" id="MobiDB-lite"/>
    </source>
</evidence>
<comment type="caution">
    <text evidence="2">The sequence shown here is derived from an EMBL/GenBank/DDBJ whole genome shotgun (WGS) entry which is preliminary data.</text>
</comment>
<dbReference type="AlphaFoldDB" id="A0A151NL46"/>
<dbReference type="Proteomes" id="UP000050525">
    <property type="component" value="Unassembled WGS sequence"/>
</dbReference>
<accession>A0A151NL46</accession>